<feature type="transmembrane region" description="Helical" evidence="8">
    <location>
        <begin position="315"/>
        <end position="334"/>
    </location>
</feature>
<evidence type="ECO:0000256" key="6">
    <source>
        <dbReference type="ARBA" id="ARBA00022989"/>
    </source>
</evidence>
<name>A0A6J6Q5D3_9ZZZZ</name>
<feature type="transmembrane region" description="Helical" evidence="8">
    <location>
        <begin position="86"/>
        <end position="106"/>
    </location>
</feature>
<feature type="transmembrane region" description="Helical" evidence="8">
    <location>
        <begin position="186"/>
        <end position="205"/>
    </location>
</feature>
<keyword evidence="6 8" id="KW-1133">Transmembrane helix</keyword>
<dbReference type="Pfam" id="PF01032">
    <property type="entry name" value="FecCD"/>
    <property type="match status" value="1"/>
</dbReference>
<gene>
    <name evidence="9" type="ORF">UFOPK2579_01087</name>
</gene>
<feature type="transmembrane region" description="Helical" evidence="8">
    <location>
        <begin position="126"/>
        <end position="147"/>
    </location>
</feature>
<proteinExistence type="inferred from homology"/>
<dbReference type="GO" id="GO:0033214">
    <property type="term" value="P:siderophore-iron import into cell"/>
    <property type="evidence" value="ECO:0007669"/>
    <property type="project" value="TreeGrafter"/>
</dbReference>
<feature type="transmembrane region" description="Helical" evidence="8">
    <location>
        <begin position="154"/>
        <end position="174"/>
    </location>
</feature>
<evidence type="ECO:0000313" key="9">
    <source>
        <dbReference type="EMBL" id="CAB4703988.1"/>
    </source>
</evidence>
<dbReference type="PANTHER" id="PTHR30472:SF24">
    <property type="entry name" value="FERRIC ENTEROBACTIN TRANSPORT SYSTEM PERMEASE PROTEIN FEPG"/>
    <property type="match status" value="1"/>
</dbReference>
<comment type="similarity">
    <text evidence="2">Belongs to the binding-protein-dependent transport system permease family. FecCD subfamily.</text>
</comment>
<evidence type="ECO:0000256" key="3">
    <source>
        <dbReference type="ARBA" id="ARBA00022448"/>
    </source>
</evidence>
<comment type="subcellular location">
    <subcellularLocation>
        <location evidence="1">Cell membrane</location>
        <topology evidence="1">Multi-pass membrane protein</topology>
    </subcellularLocation>
</comment>
<sequence>MSLDSPPRVERAATRVAGAPLRVGRASWLVPLRAGAVTLVSLAVLLALVAVDLSNGDFKIPVSDVVSTLLGGGDAGQRFIVIDLRLPQTMVAVLAGACLGLAGALTQTFARNPLASPDILGVTDGAALGAVAVIVIAGGSGYGGGLVAGQLQQVGLPIAAFVGGFGTALVLYVLSWRRGIDGQRLVLIGIGVGAAMAALTSWLLVRARIQDAASAQVWLNGSLSGRGWDQARPMLIALAILVPLSLMLVRTLNTLQLGDDSARGLGVGLQRSQLLTLLTAVALAAIAVSAVGPLDFVAFAVPQIALRLTGGSRPPLLASMVLGGVLVVGANLITRVVLPFAVPAGLVTAAIGAPYLIWLLLRSNRKVSA</sequence>
<protein>
    <submittedName>
        <fullName evidence="9">Unannotated protein</fullName>
    </submittedName>
</protein>
<reference evidence="9" key="1">
    <citation type="submission" date="2020-05" db="EMBL/GenBank/DDBJ databases">
        <authorList>
            <person name="Chiriac C."/>
            <person name="Salcher M."/>
            <person name="Ghai R."/>
            <person name="Kavagutti S V."/>
        </authorList>
    </citation>
    <scope>NUCLEOTIDE SEQUENCE</scope>
</reference>
<keyword evidence="4" id="KW-1003">Cell membrane</keyword>
<keyword evidence="5 8" id="KW-0812">Transmembrane</keyword>
<feature type="transmembrane region" description="Helical" evidence="8">
    <location>
        <begin position="30"/>
        <end position="51"/>
    </location>
</feature>
<dbReference type="GO" id="GO:0022857">
    <property type="term" value="F:transmembrane transporter activity"/>
    <property type="evidence" value="ECO:0007669"/>
    <property type="project" value="InterPro"/>
</dbReference>
<dbReference type="PANTHER" id="PTHR30472">
    <property type="entry name" value="FERRIC ENTEROBACTIN TRANSPORT SYSTEM PERMEASE PROTEIN"/>
    <property type="match status" value="1"/>
</dbReference>
<dbReference type="GO" id="GO:0005886">
    <property type="term" value="C:plasma membrane"/>
    <property type="evidence" value="ECO:0007669"/>
    <property type="project" value="UniProtKB-SubCell"/>
</dbReference>
<dbReference type="SUPFAM" id="SSF81345">
    <property type="entry name" value="ABC transporter involved in vitamin B12 uptake, BtuC"/>
    <property type="match status" value="1"/>
</dbReference>
<evidence type="ECO:0000256" key="2">
    <source>
        <dbReference type="ARBA" id="ARBA00007935"/>
    </source>
</evidence>
<evidence type="ECO:0000256" key="7">
    <source>
        <dbReference type="ARBA" id="ARBA00023136"/>
    </source>
</evidence>
<dbReference type="CDD" id="cd06550">
    <property type="entry name" value="TM_ABC_iron-siderophores_like"/>
    <property type="match status" value="1"/>
</dbReference>
<evidence type="ECO:0000256" key="1">
    <source>
        <dbReference type="ARBA" id="ARBA00004651"/>
    </source>
</evidence>
<keyword evidence="3" id="KW-0813">Transport</keyword>
<evidence type="ECO:0000256" key="5">
    <source>
        <dbReference type="ARBA" id="ARBA00022692"/>
    </source>
</evidence>
<dbReference type="EMBL" id="CAEZXR010000110">
    <property type="protein sequence ID" value="CAB4703988.1"/>
    <property type="molecule type" value="Genomic_DNA"/>
</dbReference>
<evidence type="ECO:0000256" key="8">
    <source>
        <dbReference type="SAM" id="Phobius"/>
    </source>
</evidence>
<keyword evidence="7 8" id="KW-0472">Membrane</keyword>
<accession>A0A6J6Q5D3</accession>
<feature type="transmembrane region" description="Helical" evidence="8">
    <location>
        <begin position="272"/>
        <end position="294"/>
    </location>
</feature>
<feature type="transmembrane region" description="Helical" evidence="8">
    <location>
        <begin position="340"/>
        <end position="361"/>
    </location>
</feature>
<dbReference type="InterPro" id="IPR037294">
    <property type="entry name" value="ABC_BtuC-like"/>
</dbReference>
<organism evidence="9">
    <name type="scientific">freshwater metagenome</name>
    <dbReference type="NCBI Taxonomy" id="449393"/>
    <lineage>
        <taxon>unclassified sequences</taxon>
        <taxon>metagenomes</taxon>
        <taxon>ecological metagenomes</taxon>
    </lineage>
</organism>
<dbReference type="AlphaFoldDB" id="A0A6J6Q5D3"/>
<dbReference type="InterPro" id="IPR000522">
    <property type="entry name" value="ABC_transptr_permease_BtuC"/>
</dbReference>
<evidence type="ECO:0000256" key="4">
    <source>
        <dbReference type="ARBA" id="ARBA00022475"/>
    </source>
</evidence>
<feature type="transmembrane region" description="Helical" evidence="8">
    <location>
        <begin position="234"/>
        <end position="252"/>
    </location>
</feature>
<dbReference type="Gene3D" id="1.10.3470.10">
    <property type="entry name" value="ABC transporter involved in vitamin B12 uptake, BtuC"/>
    <property type="match status" value="1"/>
</dbReference>